<evidence type="ECO:0000256" key="10">
    <source>
        <dbReference type="SAM" id="MobiDB-lite"/>
    </source>
</evidence>
<dbReference type="CDD" id="cd06849">
    <property type="entry name" value="lipoyl_domain"/>
    <property type="match status" value="1"/>
</dbReference>
<comment type="caution">
    <text evidence="12">The sequence shown here is derived from an EMBL/GenBank/DDBJ whole genome shotgun (WGS) entry which is preliminary data.</text>
</comment>
<feature type="compositionally biased region" description="Basic and acidic residues" evidence="10">
    <location>
        <begin position="187"/>
        <end position="196"/>
    </location>
</feature>
<reference evidence="12 13" key="1">
    <citation type="journal article" date="2020" name="bioRxiv">
        <title>Metabolic contributions of an alphaproteobacterial endosymbiont in the apicomplexan Cardiosporidium cionae.</title>
        <authorList>
            <person name="Hunter E.S."/>
            <person name="Paight C.J."/>
            <person name="Lane C.E."/>
        </authorList>
    </citation>
    <scope>NUCLEOTIDE SEQUENCE [LARGE SCALE GENOMIC DNA]</scope>
    <source>
        <strain evidence="12">ESH_2018</strain>
    </source>
</reference>
<dbReference type="SUPFAM" id="SSF51230">
    <property type="entry name" value="Single hybrid motif"/>
    <property type="match status" value="1"/>
</dbReference>
<dbReference type="Gene3D" id="3.30.559.10">
    <property type="entry name" value="Chloramphenicol acetyltransferase-like domain"/>
    <property type="match status" value="1"/>
</dbReference>
<evidence type="ECO:0000256" key="6">
    <source>
        <dbReference type="ARBA" id="ARBA00022679"/>
    </source>
</evidence>
<proteinExistence type="inferred from homology"/>
<evidence type="ECO:0000256" key="4">
    <source>
        <dbReference type="ARBA" id="ARBA00012945"/>
    </source>
</evidence>
<evidence type="ECO:0000313" key="12">
    <source>
        <dbReference type="EMBL" id="KAF8817895.1"/>
    </source>
</evidence>
<dbReference type="PROSITE" id="PS50968">
    <property type="entry name" value="BIOTINYL_LIPOYL"/>
    <property type="match status" value="1"/>
</dbReference>
<dbReference type="NCBIfam" id="TIGR01347">
    <property type="entry name" value="sucB"/>
    <property type="match status" value="1"/>
</dbReference>
<evidence type="ECO:0000256" key="5">
    <source>
        <dbReference type="ARBA" id="ARBA00022532"/>
    </source>
</evidence>
<keyword evidence="5" id="KW-0816">Tricarboxylic acid cycle</keyword>
<dbReference type="EC" id="2.3.1.61" evidence="4"/>
<evidence type="ECO:0000256" key="9">
    <source>
        <dbReference type="ARBA" id="ARBA00032406"/>
    </source>
</evidence>
<keyword evidence="13" id="KW-1185">Reference proteome</keyword>
<evidence type="ECO:0000259" key="11">
    <source>
        <dbReference type="PROSITE" id="PS50968"/>
    </source>
</evidence>
<dbReference type="PANTHER" id="PTHR43416:SF5">
    <property type="entry name" value="DIHYDROLIPOYLLYSINE-RESIDUE SUCCINYLTRANSFERASE COMPONENT OF 2-OXOGLUTARATE DEHYDROGENASE COMPLEX, MITOCHONDRIAL"/>
    <property type="match status" value="1"/>
</dbReference>
<dbReference type="InterPro" id="IPR023213">
    <property type="entry name" value="CAT-like_dom_sf"/>
</dbReference>
<protein>
    <recommendedName>
        <fullName evidence="4">dihydrolipoyllysine-residue succinyltransferase</fullName>
        <ecNumber evidence="4">2.3.1.61</ecNumber>
    </recommendedName>
    <alternativeName>
        <fullName evidence="9">2-oxoglutarate dehydrogenase complex component E2</fullName>
    </alternativeName>
</protein>
<dbReference type="InterPro" id="IPR001078">
    <property type="entry name" value="2-oxoacid_DH_actylTfrase"/>
</dbReference>
<keyword evidence="7" id="KW-0450">Lipoyl</keyword>
<comment type="similarity">
    <text evidence="3">Belongs to the 2-oxoacid dehydrogenase family.</text>
</comment>
<evidence type="ECO:0000256" key="8">
    <source>
        <dbReference type="ARBA" id="ARBA00023315"/>
    </source>
</evidence>
<dbReference type="InterPro" id="IPR006255">
    <property type="entry name" value="SucB"/>
</dbReference>
<evidence type="ECO:0000256" key="1">
    <source>
        <dbReference type="ARBA" id="ARBA00001938"/>
    </source>
</evidence>
<dbReference type="PANTHER" id="PTHR43416">
    <property type="entry name" value="DIHYDROLIPOYLLYSINE-RESIDUE SUCCINYLTRANSFERASE COMPONENT OF 2-OXOGLUTARATE DEHYDROGENASE COMPLEX, MITOCHONDRIAL-RELATED"/>
    <property type="match status" value="1"/>
</dbReference>
<keyword evidence="8" id="KW-0012">Acyltransferase</keyword>
<organism evidence="12 13">
    <name type="scientific">Cardiosporidium cionae</name>
    <dbReference type="NCBI Taxonomy" id="476202"/>
    <lineage>
        <taxon>Eukaryota</taxon>
        <taxon>Sar</taxon>
        <taxon>Alveolata</taxon>
        <taxon>Apicomplexa</taxon>
        <taxon>Aconoidasida</taxon>
        <taxon>Nephromycida</taxon>
        <taxon>Cardiosporidium</taxon>
    </lineage>
</organism>
<dbReference type="Pfam" id="PF00198">
    <property type="entry name" value="2-oxoacid_dh"/>
    <property type="match status" value="1"/>
</dbReference>
<name>A0ABQ7J490_9APIC</name>
<comment type="cofactor">
    <cofactor evidence="1">
        <name>(R)-lipoate</name>
        <dbReference type="ChEBI" id="CHEBI:83088"/>
    </cofactor>
</comment>
<evidence type="ECO:0000256" key="2">
    <source>
        <dbReference type="ARBA" id="ARBA00005145"/>
    </source>
</evidence>
<dbReference type="SUPFAM" id="SSF52777">
    <property type="entry name" value="CoA-dependent acyltransferases"/>
    <property type="match status" value="1"/>
</dbReference>
<comment type="pathway">
    <text evidence="2">Amino-acid degradation; L-lysine degradation via saccharopine pathway; glutaryl-CoA from L-lysine: step 6/6.</text>
</comment>
<evidence type="ECO:0000256" key="7">
    <source>
        <dbReference type="ARBA" id="ARBA00022823"/>
    </source>
</evidence>
<feature type="region of interest" description="Disordered" evidence="10">
    <location>
        <begin position="183"/>
        <end position="215"/>
    </location>
</feature>
<dbReference type="InterPro" id="IPR000089">
    <property type="entry name" value="Biotin_lipoyl"/>
</dbReference>
<dbReference type="EMBL" id="JADAQX010001262">
    <property type="protein sequence ID" value="KAF8817895.1"/>
    <property type="molecule type" value="Genomic_DNA"/>
</dbReference>
<dbReference type="Gene3D" id="2.40.50.100">
    <property type="match status" value="1"/>
</dbReference>
<gene>
    <name evidence="12" type="primary">DLST</name>
    <name evidence="12" type="ORF">IE077_003039</name>
</gene>
<evidence type="ECO:0000256" key="3">
    <source>
        <dbReference type="ARBA" id="ARBA00007317"/>
    </source>
</evidence>
<sequence length="468" mass="51736">MINLQVDHIAEFMGKGYFRSLRSRPLCSPLHRSFRIEKVENYGPKYPKYPLAMDGLPTKFNSSLHAPQLRLSTPTYSQHFMTSQLRHFSDVPSEYTVKVPKMGDSITEGSVNHWKKAVGNFIEADEIVAVIDTDKVSVDINSPVAGQLAELFAAEGDVVEVGKPLFILNTAAVMSNIVETQNAASKHVSDPAKKDPITAASAKGIPSSPPAVKKEKDHFIPPKVASAVAPTEFKDARGEKRTPMSRMRLRIAERLKGAQNTAAMLTTFNECDMGSLMALRSEMNEAFQEVHEIKMGFVSAFLSASALSLKKFPAVNAYIEDKEIVYKDYVDISVAVATPNGLMVPVIRDCDKKNWADLEKDLNDLAKRARKNQIALEEMAGGTFTISNGGVYGSMMGTPLLNPPQSSILGMHTITKRAVVRGDQIVIRPMMYLALTYDHRLIDGRDAVIFLNSIKSYVEDPRKMLLNL</sequence>
<dbReference type="InterPro" id="IPR011053">
    <property type="entry name" value="Single_hybrid_motif"/>
</dbReference>
<evidence type="ECO:0000313" key="13">
    <source>
        <dbReference type="Proteomes" id="UP000823046"/>
    </source>
</evidence>
<feature type="domain" description="Lipoyl-binding" evidence="11">
    <location>
        <begin position="94"/>
        <end position="169"/>
    </location>
</feature>
<dbReference type="Pfam" id="PF00364">
    <property type="entry name" value="Biotin_lipoyl"/>
    <property type="match status" value="1"/>
</dbReference>
<dbReference type="InterPro" id="IPR050537">
    <property type="entry name" value="2-oxoacid_dehydrogenase"/>
</dbReference>
<dbReference type="Proteomes" id="UP000823046">
    <property type="component" value="Unassembled WGS sequence"/>
</dbReference>
<keyword evidence="6" id="KW-0808">Transferase</keyword>
<accession>A0ABQ7J490</accession>